<gene>
    <name evidence="1" type="ORF">HD598_000541</name>
</gene>
<evidence type="ECO:0000313" key="1">
    <source>
        <dbReference type="EMBL" id="MBB5511854.1"/>
    </source>
</evidence>
<reference evidence="1 2" key="1">
    <citation type="submission" date="2020-08" db="EMBL/GenBank/DDBJ databases">
        <title>Sequencing the genomes of 1000 actinobacteria strains.</title>
        <authorList>
            <person name="Klenk H.-P."/>
        </authorList>
    </citation>
    <scope>NUCLEOTIDE SEQUENCE [LARGE SCALE GENOMIC DNA]</scope>
    <source>
        <strain evidence="1 2">DSM 105783</strain>
    </source>
</reference>
<dbReference type="EMBL" id="JACHDR010000001">
    <property type="protein sequence ID" value="MBB5511854.1"/>
    <property type="molecule type" value="Genomic_DNA"/>
</dbReference>
<dbReference type="AlphaFoldDB" id="A0A7W8TS17"/>
<organism evidence="1 2">
    <name type="scientific">Neomicrococcus aestuarii</name>
    <dbReference type="NCBI Taxonomy" id="556325"/>
    <lineage>
        <taxon>Bacteria</taxon>
        <taxon>Bacillati</taxon>
        <taxon>Actinomycetota</taxon>
        <taxon>Actinomycetes</taxon>
        <taxon>Micrococcales</taxon>
        <taxon>Micrococcaceae</taxon>
        <taxon>Neomicrococcus</taxon>
    </lineage>
</organism>
<evidence type="ECO:0000313" key="2">
    <source>
        <dbReference type="Proteomes" id="UP000580797"/>
    </source>
</evidence>
<name>A0A7W8TS17_9MICC</name>
<protein>
    <submittedName>
        <fullName evidence="1">Uncharacterized protein</fullName>
    </submittedName>
</protein>
<sequence>MSPGDSLVVARVRDLAWDTIDGLLVLIDILDCGIPFIVPMEWLQVETRIHLQPSLSLE</sequence>
<accession>A0A7W8TS17</accession>
<proteinExistence type="predicted"/>
<dbReference type="Proteomes" id="UP000580797">
    <property type="component" value="Unassembled WGS sequence"/>
</dbReference>
<comment type="caution">
    <text evidence="1">The sequence shown here is derived from an EMBL/GenBank/DDBJ whole genome shotgun (WGS) entry which is preliminary data.</text>
</comment>